<sequence length="323" mass="34180">MACICSAWPAIVGSASVPGSLSRSFFAPPPPERPEEDRDSHGRKEACATYTTACALRPSAKNLCVRAETLLGLTGACRVLGGPAEGRVAPAGAGGADEADALDGLRCVACFCSLACADLTATVPLPVCFAPDSHVGSLHVLIQAPRRAENARPIRGSAMQRPRHAAHAGSPRMRGHRARAARGVLPSDADLPSKRRARRSCAALHCTDKGRVRKRVRTLFLPSPRTPRPPAPLQRCTPGAGEGLRMPSDSHPALRSRSAPPVRGAFARRKEVRTECWTWSSLTPCALALPSRPPLRRHTSPPPVCIRTGSGDATPSESCLAHP</sequence>
<evidence type="ECO:0000313" key="3">
    <source>
        <dbReference type="Proteomes" id="UP001221757"/>
    </source>
</evidence>
<feature type="compositionally biased region" description="Basic and acidic residues" evidence="1">
    <location>
        <begin position="32"/>
        <end position="43"/>
    </location>
</feature>
<evidence type="ECO:0000256" key="1">
    <source>
        <dbReference type="SAM" id="MobiDB-lite"/>
    </source>
</evidence>
<keyword evidence="3" id="KW-1185">Reference proteome</keyword>
<dbReference type="AlphaFoldDB" id="A0AAD7DFD2"/>
<comment type="caution">
    <text evidence="2">The sequence shown here is derived from an EMBL/GenBank/DDBJ whole genome shotgun (WGS) entry which is preliminary data.</text>
</comment>
<feature type="region of interest" description="Disordered" evidence="1">
    <location>
        <begin position="239"/>
        <end position="261"/>
    </location>
</feature>
<proteinExistence type="predicted"/>
<evidence type="ECO:0000313" key="2">
    <source>
        <dbReference type="EMBL" id="KAJ7690385.1"/>
    </source>
</evidence>
<feature type="region of interest" description="Disordered" evidence="1">
    <location>
        <begin position="290"/>
        <end position="323"/>
    </location>
</feature>
<dbReference type="EMBL" id="JARKIE010000065">
    <property type="protein sequence ID" value="KAJ7690385.1"/>
    <property type="molecule type" value="Genomic_DNA"/>
</dbReference>
<organism evidence="2 3">
    <name type="scientific">Mycena rosella</name>
    <name type="common">Pink bonnet</name>
    <name type="synonym">Agaricus rosellus</name>
    <dbReference type="NCBI Taxonomy" id="1033263"/>
    <lineage>
        <taxon>Eukaryota</taxon>
        <taxon>Fungi</taxon>
        <taxon>Dikarya</taxon>
        <taxon>Basidiomycota</taxon>
        <taxon>Agaricomycotina</taxon>
        <taxon>Agaricomycetes</taxon>
        <taxon>Agaricomycetidae</taxon>
        <taxon>Agaricales</taxon>
        <taxon>Marasmiineae</taxon>
        <taxon>Mycenaceae</taxon>
        <taxon>Mycena</taxon>
    </lineage>
</organism>
<feature type="region of interest" description="Disordered" evidence="1">
    <location>
        <begin position="157"/>
        <end position="178"/>
    </location>
</feature>
<name>A0AAD7DFD2_MYCRO</name>
<dbReference type="Proteomes" id="UP001221757">
    <property type="component" value="Unassembled WGS sequence"/>
</dbReference>
<accession>A0AAD7DFD2</accession>
<feature type="region of interest" description="Disordered" evidence="1">
    <location>
        <begin position="23"/>
        <end position="43"/>
    </location>
</feature>
<reference evidence="2" key="1">
    <citation type="submission" date="2023-03" db="EMBL/GenBank/DDBJ databases">
        <title>Massive genome expansion in bonnet fungi (Mycena s.s.) driven by repeated elements and novel gene families across ecological guilds.</title>
        <authorList>
            <consortium name="Lawrence Berkeley National Laboratory"/>
            <person name="Harder C.B."/>
            <person name="Miyauchi S."/>
            <person name="Viragh M."/>
            <person name="Kuo A."/>
            <person name="Thoen E."/>
            <person name="Andreopoulos B."/>
            <person name="Lu D."/>
            <person name="Skrede I."/>
            <person name="Drula E."/>
            <person name="Henrissat B."/>
            <person name="Morin E."/>
            <person name="Kohler A."/>
            <person name="Barry K."/>
            <person name="LaButti K."/>
            <person name="Morin E."/>
            <person name="Salamov A."/>
            <person name="Lipzen A."/>
            <person name="Mereny Z."/>
            <person name="Hegedus B."/>
            <person name="Baldrian P."/>
            <person name="Stursova M."/>
            <person name="Weitz H."/>
            <person name="Taylor A."/>
            <person name="Grigoriev I.V."/>
            <person name="Nagy L.G."/>
            <person name="Martin F."/>
            <person name="Kauserud H."/>
        </authorList>
    </citation>
    <scope>NUCLEOTIDE SEQUENCE</scope>
    <source>
        <strain evidence="2">CBHHK067</strain>
    </source>
</reference>
<protein>
    <submittedName>
        <fullName evidence="2">Uncharacterized protein</fullName>
    </submittedName>
</protein>
<gene>
    <name evidence="2" type="ORF">B0H17DRAFT_1331437</name>
</gene>